<dbReference type="InterPro" id="IPR011009">
    <property type="entry name" value="Kinase-like_dom_sf"/>
</dbReference>
<sequence length="659" mass="72739">MIPKECDAPGCCYESYFGNEQAPPIAPVAVFLRGGLKRKTQLLPNGSDGCARCAERMGRSEADSRGAMNTSDCSELGCPQDVTCSGIRAGEKSAALGSHRACSADKRQRDPDMEGAASPAPNVTEPTEVKKHQHKHNLKHRYEVMETLGKGTYGKVKKAVERASLKTVAIKSIRKERITDDLDRIHIQREIEITSSLRHANIIRFHEVFESRDKIVIVMEFASRGELYDYIQERKRLPETEARGIFRQITSAVHYCHKLADFGLSNHFQRGTLLQTFCGSPLYAAPEIVDCWALGVLLYALVYSSMPFNGASHCTLTEQISQGRYSRPNPPSDACALIDWLLTVRVDERATTEDVANHWWVNWGFEESVCDCPSSPHQECPSPLLARYIDWQNRVAVTSNMSLSSDSSCPPQLSPHPFFFSFPLTSDRGGGGGGGGGEEGPPKEIFSSQPCNAAPQPFRAHSLPRTHADVLSTSLPPPSTFCQPSTKMPKKGILKNLYGGASSYGSSSQRRISEAEVKDGEGTGDFCYHNQHTGLPAAEDSPTMRTEVVRRRKGILKRNGKFSRSLDLQDDQHPAPMIFPEALQQLLQDTGGAQGRRSRPSSVVSEDSLFSSDSFDLLDLSAQSRRRFFSRGTQQSACSSEEDLEQMRVESHRVSGEGC</sequence>
<feature type="domain" description="Protein kinase" evidence="9">
    <location>
        <begin position="142"/>
        <end position="361"/>
    </location>
</feature>
<dbReference type="PANTHER" id="PTHR24346">
    <property type="entry name" value="MAP/MICROTUBULE AFFINITY-REGULATING KINASE"/>
    <property type="match status" value="1"/>
</dbReference>
<dbReference type="EMBL" id="JAAKFY010000002">
    <property type="protein sequence ID" value="KAF3860553.1"/>
    <property type="molecule type" value="Genomic_DNA"/>
</dbReference>
<feature type="region of interest" description="Disordered" evidence="8">
    <location>
        <begin position="631"/>
        <end position="659"/>
    </location>
</feature>
<evidence type="ECO:0000256" key="6">
    <source>
        <dbReference type="ARBA" id="ARBA00022840"/>
    </source>
</evidence>
<keyword evidence="6 7" id="KW-0067">ATP-binding</keyword>
<dbReference type="GO" id="GO:0035556">
    <property type="term" value="P:intracellular signal transduction"/>
    <property type="evidence" value="ECO:0007669"/>
    <property type="project" value="TreeGrafter"/>
</dbReference>
<feature type="compositionally biased region" description="Gly residues" evidence="8">
    <location>
        <begin position="428"/>
        <end position="439"/>
    </location>
</feature>
<keyword evidence="4 7" id="KW-0547">Nucleotide-binding</keyword>
<evidence type="ECO:0000256" key="3">
    <source>
        <dbReference type="ARBA" id="ARBA00022679"/>
    </source>
</evidence>
<keyword evidence="11" id="KW-1185">Reference proteome</keyword>
<evidence type="ECO:0000313" key="10">
    <source>
        <dbReference type="EMBL" id="KAF3860553.1"/>
    </source>
</evidence>
<dbReference type="PROSITE" id="PS50011">
    <property type="entry name" value="PROTEIN_KINASE_DOM"/>
    <property type="match status" value="1"/>
</dbReference>
<keyword evidence="3" id="KW-0808">Transferase</keyword>
<protein>
    <recommendedName>
        <fullName evidence="1">non-specific serine/threonine protein kinase</fullName>
        <ecNumber evidence="1">2.7.11.1</ecNumber>
    </recommendedName>
</protein>
<dbReference type="Pfam" id="PF00069">
    <property type="entry name" value="Pkinase"/>
    <property type="match status" value="1"/>
</dbReference>
<evidence type="ECO:0000256" key="5">
    <source>
        <dbReference type="ARBA" id="ARBA00022777"/>
    </source>
</evidence>
<name>A0A7J5ZG21_DISMA</name>
<dbReference type="GO" id="GO:0050321">
    <property type="term" value="F:tau-protein kinase activity"/>
    <property type="evidence" value="ECO:0007669"/>
    <property type="project" value="TreeGrafter"/>
</dbReference>
<evidence type="ECO:0000259" key="9">
    <source>
        <dbReference type="PROSITE" id="PS50011"/>
    </source>
</evidence>
<gene>
    <name evidence="10" type="ORF">F7725_000808</name>
</gene>
<evidence type="ECO:0000256" key="1">
    <source>
        <dbReference type="ARBA" id="ARBA00012513"/>
    </source>
</evidence>
<reference evidence="10 11" key="1">
    <citation type="submission" date="2020-03" db="EMBL/GenBank/DDBJ databases">
        <title>Dissostichus mawsoni Genome sequencing and assembly.</title>
        <authorList>
            <person name="Park H."/>
        </authorList>
    </citation>
    <scope>NUCLEOTIDE SEQUENCE [LARGE SCALE GENOMIC DNA]</scope>
    <source>
        <strain evidence="10">DM0001</strain>
        <tissue evidence="10">Muscle</tissue>
    </source>
</reference>
<feature type="region of interest" description="Disordered" evidence="8">
    <location>
        <begin position="99"/>
        <end position="137"/>
    </location>
</feature>
<dbReference type="FunFam" id="3.30.200.20:FF:000042">
    <property type="entry name" value="Aurora kinase A"/>
    <property type="match status" value="1"/>
</dbReference>
<dbReference type="GO" id="GO:0000226">
    <property type="term" value="P:microtubule cytoskeleton organization"/>
    <property type="evidence" value="ECO:0007669"/>
    <property type="project" value="TreeGrafter"/>
</dbReference>
<feature type="compositionally biased region" description="Basic and acidic residues" evidence="8">
    <location>
        <begin position="645"/>
        <end position="659"/>
    </location>
</feature>
<feature type="binding site" evidence="7">
    <location>
        <position position="175"/>
    </location>
    <ligand>
        <name>ATP</name>
        <dbReference type="ChEBI" id="CHEBI:30616"/>
    </ligand>
</feature>
<proteinExistence type="predicted"/>
<dbReference type="PANTHER" id="PTHR24346:SF93">
    <property type="entry name" value="NUAK FAMILY SNF1-LIKE KINASE 1"/>
    <property type="match status" value="1"/>
</dbReference>
<evidence type="ECO:0000256" key="7">
    <source>
        <dbReference type="PROSITE-ProRule" id="PRU10141"/>
    </source>
</evidence>
<dbReference type="AlphaFoldDB" id="A0A7J5ZG21"/>
<keyword evidence="5" id="KW-0418">Kinase</keyword>
<feature type="region of interest" description="Disordered" evidence="8">
    <location>
        <begin position="425"/>
        <end position="447"/>
    </location>
</feature>
<feature type="compositionally biased region" description="Basic and acidic residues" evidence="8">
    <location>
        <begin position="102"/>
        <end position="112"/>
    </location>
</feature>
<dbReference type="SUPFAM" id="SSF56112">
    <property type="entry name" value="Protein kinase-like (PK-like)"/>
    <property type="match status" value="1"/>
</dbReference>
<dbReference type="OrthoDB" id="193931at2759"/>
<evidence type="ECO:0000256" key="4">
    <source>
        <dbReference type="ARBA" id="ARBA00022741"/>
    </source>
</evidence>
<dbReference type="InterPro" id="IPR000719">
    <property type="entry name" value="Prot_kinase_dom"/>
</dbReference>
<keyword evidence="2" id="KW-0723">Serine/threonine-protein kinase</keyword>
<dbReference type="EC" id="2.7.11.1" evidence="1"/>
<evidence type="ECO:0000256" key="8">
    <source>
        <dbReference type="SAM" id="MobiDB-lite"/>
    </source>
</evidence>
<accession>A0A7J5ZG21</accession>
<dbReference type="GO" id="GO:0005737">
    <property type="term" value="C:cytoplasm"/>
    <property type="evidence" value="ECO:0007669"/>
    <property type="project" value="TreeGrafter"/>
</dbReference>
<organism evidence="10 11">
    <name type="scientific">Dissostichus mawsoni</name>
    <name type="common">Antarctic cod</name>
    <dbReference type="NCBI Taxonomy" id="36200"/>
    <lineage>
        <taxon>Eukaryota</taxon>
        <taxon>Metazoa</taxon>
        <taxon>Chordata</taxon>
        <taxon>Craniata</taxon>
        <taxon>Vertebrata</taxon>
        <taxon>Euteleostomi</taxon>
        <taxon>Actinopterygii</taxon>
        <taxon>Neopterygii</taxon>
        <taxon>Teleostei</taxon>
        <taxon>Neoteleostei</taxon>
        <taxon>Acanthomorphata</taxon>
        <taxon>Eupercaria</taxon>
        <taxon>Perciformes</taxon>
        <taxon>Notothenioidei</taxon>
        <taxon>Nototheniidae</taxon>
        <taxon>Dissostichus</taxon>
    </lineage>
</organism>
<evidence type="ECO:0000256" key="2">
    <source>
        <dbReference type="ARBA" id="ARBA00022527"/>
    </source>
</evidence>
<dbReference type="Proteomes" id="UP000518266">
    <property type="component" value="Unassembled WGS sequence"/>
</dbReference>
<dbReference type="InterPro" id="IPR017441">
    <property type="entry name" value="Protein_kinase_ATP_BS"/>
</dbReference>
<evidence type="ECO:0000313" key="11">
    <source>
        <dbReference type="Proteomes" id="UP000518266"/>
    </source>
</evidence>
<dbReference type="PROSITE" id="PS00107">
    <property type="entry name" value="PROTEIN_KINASE_ATP"/>
    <property type="match status" value="1"/>
</dbReference>
<dbReference type="Gene3D" id="1.10.510.10">
    <property type="entry name" value="Transferase(Phosphotransferase) domain 1"/>
    <property type="match status" value="2"/>
</dbReference>
<comment type="caution">
    <text evidence="10">The sequence shown here is derived from an EMBL/GenBank/DDBJ whole genome shotgun (WGS) entry which is preliminary data.</text>
</comment>
<dbReference type="GO" id="GO:0005524">
    <property type="term" value="F:ATP binding"/>
    <property type="evidence" value="ECO:0007669"/>
    <property type="project" value="UniProtKB-UniRule"/>
</dbReference>